<dbReference type="InterPro" id="IPR036397">
    <property type="entry name" value="RNaseH_sf"/>
</dbReference>
<dbReference type="GO" id="GO:0003676">
    <property type="term" value="F:nucleic acid binding"/>
    <property type="evidence" value="ECO:0007669"/>
    <property type="project" value="InterPro"/>
</dbReference>
<reference evidence="1" key="1">
    <citation type="submission" date="2013-12" db="EMBL/GenBank/DDBJ databases">
        <title>The Genome Sequence of Aphanomyces astaci APO3.</title>
        <authorList>
            <consortium name="The Broad Institute Genomics Platform"/>
            <person name="Russ C."/>
            <person name="Tyler B."/>
            <person name="van West P."/>
            <person name="Dieguez-Uribeondo J."/>
            <person name="Young S.K."/>
            <person name="Zeng Q."/>
            <person name="Gargeya S."/>
            <person name="Fitzgerald M."/>
            <person name="Abouelleil A."/>
            <person name="Alvarado L."/>
            <person name="Chapman S.B."/>
            <person name="Gainer-Dewar J."/>
            <person name="Goldberg J."/>
            <person name="Griggs A."/>
            <person name="Gujja S."/>
            <person name="Hansen M."/>
            <person name="Howarth C."/>
            <person name="Imamovic A."/>
            <person name="Ireland A."/>
            <person name="Larimer J."/>
            <person name="McCowan C."/>
            <person name="Murphy C."/>
            <person name="Pearson M."/>
            <person name="Poon T.W."/>
            <person name="Priest M."/>
            <person name="Roberts A."/>
            <person name="Saif S."/>
            <person name="Shea T."/>
            <person name="Sykes S."/>
            <person name="Wortman J."/>
            <person name="Nusbaum C."/>
            <person name="Birren B."/>
        </authorList>
    </citation>
    <scope>NUCLEOTIDE SEQUENCE [LARGE SCALE GENOMIC DNA]</scope>
    <source>
        <strain evidence="1">APO3</strain>
    </source>
</reference>
<dbReference type="RefSeq" id="XP_009830485.1">
    <property type="nucleotide sequence ID" value="XM_009832183.1"/>
</dbReference>
<sequence>MTPKEVARDSQYQRNLEFDNLWDVVHLDEKMLNADKDHQKVYLVPGEAPPWRAWKSKRFIPKVMFLAAVARPRFDTDRGVVFNGKIGMWTFSRLLPAARNSRNRPAGTILTRLVNVDTAVYCKYVLNKVVAAIKVSFPSVNKVTFQAVMSLILEHSGGNGYVLPPLKEAALRRSGLLMSNDS</sequence>
<organism evidence="1">
    <name type="scientific">Aphanomyces astaci</name>
    <name type="common">Crayfish plague agent</name>
    <dbReference type="NCBI Taxonomy" id="112090"/>
    <lineage>
        <taxon>Eukaryota</taxon>
        <taxon>Sar</taxon>
        <taxon>Stramenopiles</taxon>
        <taxon>Oomycota</taxon>
        <taxon>Saprolegniomycetes</taxon>
        <taxon>Saprolegniales</taxon>
        <taxon>Verrucalvaceae</taxon>
        <taxon>Aphanomyces</taxon>
    </lineage>
</organism>
<dbReference type="GeneID" id="20808810"/>
<accession>W4GKL3</accession>
<dbReference type="AlphaFoldDB" id="W4GKL3"/>
<dbReference type="Gene3D" id="3.30.420.10">
    <property type="entry name" value="Ribonuclease H-like superfamily/Ribonuclease H"/>
    <property type="match status" value="1"/>
</dbReference>
<proteinExistence type="predicted"/>
<dbReference type="EMBL" id="KI913127">
    <property type="protein sequence ID" value="ETV79549.1"/>
    <property type="molecule type" value="Genomic_DNA"/>
</dbReference>
<dbReference type="OrthoDB" id="125352at2759"/>
<name>W4GKL3_APHAT</name>
<dbReference type="VEuPathDB" id="FungiDB:H257_06814"/>
<evidence type="ECO:0000313" key="1">
    <source>
        <dbReference type="EMBL" id="ETV79549.1"/>
    </source>
</evidence>
<gene>
    <name evidence="1" type="ORF">H257_06814</name>
</gene>
<protein>
    <submittedName>
        <fullName evidence="1">Uncharacterized protein</fullName>
    </submittedName>
</protein>
<dbReference type="PANTHER" id="PTHR47169">
    <property type="entry name" value="OS01G0541250 PROTEIN"/>
    <property type="match status" value="1"/>
</dbReference>
<dbReference type="PANTHER" id="PTHR47169:SF2">
    <property type="entry name" value="OS01G0541250 PROTEIN"/>
    <property type="match status" value="1"/>
</dbReference>